<dbReference type="EMBL" id="HBUE01197685">
    <property type="protein sequence ID" value="CAG6528462.1"/>
    <property type="molecule type" value="Transcribed_RNA"/>
</dbReference>
<name>A0A8D8G5T4_CULPI</name>
<evidence type="ECO:0000256" key="2">
    <source>
        <dbReference type="SAM" id="Phobius"/>
    </source>
</evidence>
<protein>
    <submittedName>
        <fullName evidence="3">(northern house mosquito) hypothetical protein</fullName>
    </submittedName>
</protein>
<proteinExistence type="predicted"/>
<keyword evidence="2" id="KW-0812">Transmembrane</keyword>
<feature type="region of interest" description="Disordered" evidence="1">
    <location>
        <begin position="1"/>
        <end position="33"/>
    </location>
</feature>
<feature type="transmembrane region" description="Helical" evidence="2">
    <location>
        <begin position="72"/>
        <end position="92"/>
    </location>
</feature>
<dbReference type="EMBL" id="HBUE01127435">
    <property type="protein sequence ID" value="CAG6495088.1"/>
    <property type="molecule type" value="Transcribed_RNA"/>
</dbReference>
<evidence type="ECO:0000313" key="3">
    <source>
        <dbReference type="EMBL" id="CAG6495088.1"/>
    </source>
</evidence>
<reference evidence="3" key="1">
    <citation type="submission" date="2021-05" db="EMBL/GenBank/DDBJ databases">
        <authorList>
            <person name="Alioto T."/>
            <person name="Alioto T."/>
            <person name="Gomez Garrido J."/>
        </authorList>
    </citation>
    <scope>NUCLEOTIDE SEQUENCE</scope>
</reference>
<accession>A0A8D8G5T4</accession>
<evidence type="ECO:0000256" key="1">
    <source>
        <dbReference type="SAM" id="MobiDB-lite"/>
    </source>
</evidence>
<keyword evidence="2" id="KW-0472">Membrane</keyword>
<keyword evidence="2" id="KW-1133">Transmembrane helix</keyword>
<sequence>MQQQATIDIEVQQQQQQQQQPFSRTAEDRSSDGRFDGWMDGLVPVLFLVLSAGCCCWPACQDLQPCHVHVRWCVCTLCLVIYGFSKCFAFFFSPAPVSSRTSSPRTRTIV</sequence>
<dbReference type="AlphaFoldDB" id="A0A8D8G5T4"/>
<dbReference type="EMBL" id="HBUE01303729">
    <property type="protein sequence ID" value="CAG6580199.1"/>
    <property type="molecule type" value="Transcribed_RNA"/>
</dbReference>
<organism evidence="3">
    <name type="scientific">Culex pipiens</name>
    <name type="common">House mosquito</name>
    <dbReference type="NCBI Taxonomy" id="7175"/>
    <lineage>
        <taxon>Eukaryota</taxon>
        <taxon>Metazoa</taxon>
        <taxon>Ecdysozoa</taxon>
        <taxon>Arthropoda</taxon>
        <taxon>Hexapoda</taxon>
        <taxon>Insecta</taxon>
        <taxon>Pterygota</taxon>
        <taxon>Neoptera</taxon>
        <taxon>Endopterygota</taxon>
        <taxon>Diptera</taxon>
        <taxon>Nematocera</taxon>
        <taxon>Culicoidea</taxon>
        <taxon>Culicidae</taxon>
        <taxon>Culicinae</taxon>
        <taxon>Culicini</taxon>
        <taxon>Culex</taxon>
        <taxon>Culex</taxon>
    </lineage>
</organism>